<dbReference type="OrthoDB" id="9800501at2"/>
<dbReference type="PANTHER" id="PTHR35869">
    <property type="entry name" value="OUTER-MEMBRANE LIPOPROTEIN CARRIER PROTEIN"/>
    <property type="match status" value="1"/>
</dbReference>
<feature type="chain" id="PRO_5004977897" evidence="2">
    <location>
        <begin position="23"/>
        <end position="198"/>
    </location>
</feature>
<keyword evidence="4" id="KW-1185">Reference proteome</keyword>
<name>X7EHN6_9RHOB</name>
<dbReference type="SUPFAM" id="SSF89392">
    <property type="entry name" value="Prokaryotic lipoproteins and lipoprotein localization factors"/>
    <property type="match status" value="1"/>
</dbReference>
<dbReference type="RefSeq" id="WP_037260195.1">
    <property type="nucleotide sequence ID" value="NZ_JALZ01000005.1"/>
</dbReference>
<dbReference type="CDD" id="cd16325">
    <property type="entry name" value="LolA"/>
    <property type="match status" value="1"/>
</dbReference>
<protein>
    <submittedName>
        <fullName evidence="3">Cell envelope biogenesis protein LolA</fullName>
    </submittedName>
</protein>
<proteinExistence type="predicted"/>
<dbReference type="InterPro" id="IPR004564">
    <property type="entry name" value="OM_lipoprot_carrier_LolA-like"/>
</dbReference>
<sequence>MRAAPFLVAAILSVVTALPAAAQKLSLGEISNYLNGITSAASPFTQVNDDGSISKGTVYIQRPGKVRFEYAPPEQSLVIANNGTVVVFDRKVNAAPETYPLSQTPLSIILDRNVNLGRAGMVTRHDYDGTATIVTAQDPRNPQYGSIQMKFTGNPVELRQWVINDSNGSSTTVVLGGLSQQQVSSGKFNIRGEIAARD</sequence>
<dbReference type="PATRIC" id="fig|1449350.3.peg.1393"/>
<dbReference type="EMBL" id="JALZ01000005">
    <property type="protein sequence ID" value="ETX15397.1"/>
    <property type="molecule type" value="Genomic_DNA"/>
</dbReference>
<feature type="signal peptide" evidence="2">
    <location>
        <begin position="1"/>
        <end position="22"/>
    </location>
</feature>
<dbReference type="Pfam" id="PF03548">
    <property type="entry name" value="LolA"/>
    <property type="match status" value="1"/>
</dbReference>
<evidence type="ECO:0000313" key="3">
    <source>
        <dbReference type="EMBL" id="ETX15397.1"/>
    </source>
</evidence>
<dbReference type="InterPro" id="IPR029046">
    <property type="entry name" value="LolA/LolB/LppX"/>
</dbReference>
<evidence type="ECO:0000313" key="4">
    <source>
        <dbReference type="Proteomes" id="UP000022447"/>
    </source>
</evidence>
<dbReference type="Proteomes" id="UP000022447">
    <property type="component" value="Unassembled WGS sequence"/>
</dbReference>
<keyword evidence="1 2" id="KW-0732">Signal</keyword>
<organism evidence="3 4">
    <name type="scientific">Roseivivax halodurans JCM 10272</name>
    <dbReference type="NCBI Taxonomy" id="1449350"/>
    <lineage>
        <taxon>Bacteria</taxon>
        <taxon>Pseudomonadati</taxon>
        <taxon>Pseudomonadota</taxon>
        <taxon>Alphaproteobacteria</taxon>
        <taxon>Rhodobacterales</taxon>
        <taxon>Roseobacteraceae</taxon>
        <taxon>Roseivivax</taxon>
    </lineage>
</organism>
<dbReference type="STRING" id="1449350.OCH239_16360"/>
<dbReference type="eggNOG" id="COG2834">
    <property type="taxonomic scope" value="Bacteria"/>
</dbReference>
<reference evidence="3 4" key="1">
    <citation type="submission" date="2014-01" db="EMBL/GenBank/DDBJ databases">
        <title>Roseivivax halodurans JCM 10272 Genome Sequencing.</title>
        <authorList>
            <person name="Lai Q."/>
            <person name="Li G."/>
            <person name="Shao Z."/>
        </authorList>
    </citation>
    <scope>NUCLEOTIDE SEQUENCE [LARGE SCALE GENOMIC DNA]</scope>
    <source>
        <strain evidence="3 4">JCM 10272</strain>
    </source>
</reference>
<dbReference type="PANTHER" id="PTHR35869:SF1">
    <property type="entry name" value="OUTER-MEMBRANE LIPOPROTEIN CARRIER PROTEIN"/>
    <property type="match status" value="1"/>
</dbReference>
<evidence type="ECO:0000256" key="1">
    <source>
        <dbReference type="ARBA" id="ARBA00022729"/>
    </source>
</evidence>
<dbReference type="AlphaFoldDB" id="X7EHN6"/>
<comment type="caution">
    <text evidence="3">The sequence shown here is derived from an EMBL/GenBank/DDBJ whole genome shotgun (WGS) entry which is preliminary data.</text>
</comment>
<gene>
    <name evidence="3" type="ORF">OCH239_16360</name>
</gene>
<dbReference type="Gene3D" id="2.50.20.10">
    <property type="entry name" value="Lipoprotein localisation LolA/LolB/LppX"/>
    <property type="match status" value="1"/>
</dbReference>
<evidence type="ECO:0000256" key="2">
    <source>
        <dbReference type="SAM" id="SignalP"/>
    </source>
</evidence>
<accession>X7EHN6</accession>